<evidence type="ECO:0000313" key="4">
    <source>
        <dbReference type="EMBL" id="CAB5150161.1"/>
    </source>
</evidence>
<protein>
    <submittedName>
        <fullName evidence="3">Unannotated protein</fullName>
    </submittedName>
</protein>
<dbReference type="EMBL" id="CAFBRY010000033">
    <property type="protein sequence ID" value="CAB5150161.1"/>
    <property type="molecule type" value="Genomic_DNA"/>
</dbReference>
<reference evidence="3" key="1">
    <citation type="submission" date="2020-05" db="EMBL/GenBank/DDBJ databases">
        <authorList>
            <person name="Chiriac C."/>
            <person name="Salcher M."/>
            <person name="Ghai R."/>
            <person name="Kavagutti S V."/>
        </authorList>
    </citation>
    <scope>NUCLEOTIDE SEQUENCE</scope>
</reference>
<gene>
    <name evidence="2" type="ORF">UFOPK2731_01035</name>
    <name evidence="3" type="ORF">UFOPK3161_01083</name>
    <name evidence="1" type="ORF">UFOPK3962_01073</name>
    <name evidence="4" type="ORF">UFOPK4427_01040</name>
</gene>
<dbReference type="AlphaFoldDB" id="A0A6J7A649"/>
<dbReference type="EMBL" id="CAFABC010000034">
    <property type="protein sequence ID" value="CAB4828377.1"/>
    <property type="molecule type" value="Genomic_DNA"/>
</dbReference>
<sequence>MEFSFLSVNLGGIAIKRLIILITALALTVSPAHAATKKPTPTPTAKVVAKSTAKPSISKKPVVKKKVVVKKKKKRKKITLSPSPRAAWPPVGFKANGEVYAKIPNAKELIGAASNSKSLTRQLAQKIDGVAICEKYSCGAVQVASLNGCTWWEITGKIVGALSPDDKTLKVFGAIRTTVGESAPKQITTILLISQELLMQKHAVANISAICHHDAPNEKVPGTTYSTSSN</sequence>
<dbReference type="EMBL" id="CAESAH010000035">
    <property type="protein sequence ID" value="CAB4341980.1"/>
    <property type="molecule type" value="Genomic_DNA"/>
</dbReference>
<accession>A0A6J7A649</accession>
<organism evidence="3">
    <name type="scientific">freshwater metagenome</name>
    <dbReference type="NCBI Taxonomy" id="449393"/>
    <lineage>
        <taxon>unclassified sequences</taxon>
        <taxon>metagenomes</taxon>
        <taxon>ecological metagenomes</taxon>
    </lineage>
</organism>
<dbReference type="EMBL" id="CAEZYO010000032">
    <property type="protein sequence ID" value="CAB4734009.1"/>
    <property type="molecule type" value="Genomic_DNA"/>
</dbReference>
<name>A0A6J7A649_9ZZZZ</name>
<proteinExistence type="predicted"/>
<evidence type="ECO:0000313" key="2">
    <source>
        <dbReference type="EMBL" id="CAB4734009.1"/>
    </source>
</evidence>
<evidence type="ECO:0000313" key="1">
    <source>
        <dbReference type="EMBL" id="CAB4341980.1"/>
    </source>
</evidence>
<evidence type="ECO:0000313" key="3">
    <source>
        <dbReference type="EMBL" id="CAB4828377.1"/>
    </source>
</evidence>